<comment type="caution">
    <text evidence="1">The sequence shown here is derived from an EMBL/GenBank/DDBJ whole genome shotgun (WGS) entry which is preliminary data.</text>
</comment>
<dbReference type="AlphaFoldDB" id="A0AAW3W9V3"/>
<organism evidence="1 2">
    <name type="scientific">Clostridium beijerinckii</name>
    <name type="common">Clostridium MP</name>
    <dbReference type="NCBI Taxonomy" id="1520"/>
    <lineage>
        <taxon>Bacteria</taxon>
        <taxon>Bacillati</taxon>
        <taxon>Bacillota</taxon>
        <taxon>Clostridia</taxon>
        <taxon>Eubacteriales</taxon>
        <taxon>Clostridiaceae</taxon>
        <taxon>Clostridium</taxon>
    </lineage>
</organism>
<name>A0AAW3W9V3_CLOBE</name>
<accession>A0AAW3W9V3</accession>
<evidence type="ECO:0000313" key="2">
    <source>
        <dbReference type="Proteomes" id="UP001194098"/>
    </source>
</evidence>
<dbReference type="EMBL" id="JABAGV010000026">
    <property type="protein sequence ID" value="MBC2475367.1"/>
    <property type="molecule type" value="Genomic_DNA"/>
</dbReference>
<proteinExistence type="predicted"/>
<dbReference type="Proteomes" id="UP001194098">
    <property type="component" value="Unassembled WGS sequence"/>
</dbReference>
<sequence length="55" mass="6519">MRKIRISGETKAEINELIEFLSSRFKVKQRGNPSKSKDSKYWNVYLDVKQIQKTT</sequence>
<dbReference type="InterPro" id="IPR025088">
    <property type="entry name" value="DUF3970"/>
</dbReference>
<evidence type="ECO:0000313" key="1">
    <source>
        <dbReference type="EMBL" id="MBC2475367.1"/>
    </source>
</evidence>
<reference evidence="1" key="1">
    <citation type="submission" date="2020-04" db="EMBL/GenBank/DDBJ databases">
        <authorList>
            <person name="Brown S."/>
        </authorList>
    </citation>
    <scope>NUCLEOTIDE SEQUENCE</scope>
    <source>
        <strain evidence="1">DJ015</strain>
    </source>
</reference>
<protein>
    <submittedName>
        <fullName evidence="1">DUF3970 family protein</fullName>
    </submittedName>
</protein>
<dbReference type="Pfam" id="PF13113">
    <property type="entry name" value="DUF3970"/>
    <property type="match status" value="1"/>
</dbReference>
<dbReference type="RefSeq" id="WP_171779721.1">
    <property type="nucleotide sequence ID" value="NZ_JABAGV010000026.1"/>
</dbReference>
<gene>
    <name evidence="1" type="ORF">HGI39_11705</name>
</gene>
<reference evidence="1" key="2">
    <citation type="journal article" date="2022" name="Nat. Biotechnol.">
        <title>Carbon-negative production of acetone and isopropanol by gas fermentation at industrial pilot scale.</title>
        <authorList>
            <person name="Liew F.E."/>
            <person name="Nogle R."/>
            <person name="Abdalla T."/>
            <person name="Rasor B.J."/>
            <person name="Canter C."/>
            <person name="Jensen R.O."/>
            <person name="Wang L."/>
            <person name="Strutz J."/>
            <person name="Chirania P."/>
            <person name="De Tissera S."/>
            <person name="Mueller A.P."/>
            <person name="Ruan Z."/>
            <person name="Gao A."/>
            <person name="Tran L."/>
            <person name="Engle N.L."/>
            <person name="Bromley J.C."/>
            <person name="Daniell J."/>
            <person name="Conrado R."/>
            <person name="Tschaplinski T.J."/>
            <person name="Giannone R.J."/>
            <person name="Hettich R.L."/>
            <person name="Karim A.S."/>
            <person name="Simpson S.D."/>
            <person name="Brown S.D."/>
            <person name="Leang C."/>
            <person name="Jewett M.C."/>
            <person name="Kopke M."/>
        </authorList>
    </citation>
    <scope>NUCLEOTIDE SEQUENCE</scope>
    <source>
        <strain evidence="1">DJ015</strain>
    </source>
</reference>